<dbReference type="PROSITE" id="PS50110">
    <property type="entry name" value="RESPONSE_REGULATORY"/>
    <property type="match status" value="1"/>
</dbReference>
<sequence>MKIIVVDDQFGIRLLLQEVLGRDGYDVICTENGPEALLIISEEQPDLVLLDMKIPGMDGIEILTNIRKFHPDLRVVMMTAYGELDLVKEAAALNAIGHFAKPFDIDELRAFIAQLIGVPGNDGGLQSTEVQFN</sequence>
<feature type="modified residue" description="4-aspartylphosphate" evidence="2">
    <location>
        <position position="51"/>
    </location>
</feature>
<evidence type="ECO:0000313" key="5">
    <source>
        <dbReference type="Proteomes" id="UP001139263"/>
    </source>
</evidence>
<dbReference type="InterPro" id="IPR011006">
    <property type="entry name" value="CheY-like_superfamily"/>
</dbReference>
<evidence type="ECO:0000256" key="2">
    <source>
        <dbReference type="PROSITE-ProRule" id="PRU00169"/>
    </source>
</evidence>
<protein>
    <submittedName>
        <fullName evidence="4">Sporulation initiation phosphotransferase F</fullName>
        <ecNumber evidence="4">2.7.-.-</ecNumber>
    </submittedName>
</protein>
<organism evidence="4 5">
    <name type="scientific">Sulfoacidibacillus ferrooxidans</name>
    <dbReference type="NCBI Taxonomy" id="2005001"/>
    <lineage>
        <taxon>Bacteria</taxon>
        <taxon>Bacillati</taxon>
        <taxon>Bacillota</taxon>
        <taxon>Bacilli</taxon>
        <taxon>Bacillales</taxon>
        <taxon>Alicyclobacillaceae</taxon>
        <taxon>Sulfoacidibacillus</taxon>
    </lineage>
</organism>
<keyword evidence="4" id="KW-0808">Transferase</keyword>
<accession>A0A9X2AEH3</accession>
<feature type="domain" description="Response regulatory" evidence="3">
    <location>
        <begin position="2"/>
        <end position="116"/>
    </location>
</feature>
<dbReference type="RefSeq" id="WP_241713514.1">
    <property type="nucleotide sequence ID" value="NZ_JALBUF010000004.1"/>
</dbReference>
<dbReference type="InterPro" id="IPR001789">
    <property type="entry name" value="Sig_transdc_resp-reg_receiver"/>
</dbReference>
<dbReference type="Gene3D" id="3.40.50.2300">
    <property type="match status" value="1"/>
</dbReference>
<dbReference type="PANTHER" id="PTHR44591">
    <property type="entry name" value="STRESS RESPONSE REGULATOR PROTEIN 1"/>
    <property type="match status" value="1"/>
</dbReference>
<reference evidence="4" key="1">
    <citation type="submission" date="2022-03" db="EMBL/GenBank/DDBJ databases">
        <title>Draft Genome Sequence of Firmicute Strain S0AB, a Heterotrophic Iron/Sulfur-Oxidizing Extreme Acidophile.</title>
        <authorList>
            <person name="Vergara E."/>
            <person name="Pakostova E."/>
            <person name="Johnson D.B."/>
            <person name="Holmes D.S."/>
        </authorList>
    </citation>
    <scope>NUCLEOTIDE SEQUENCE</scope>
    <source>
        <strain evidence="4">S0AB</strain>
    </source>
</reference>
<evidence type="ECO:0000313" key="4">
    <source>
        <dbReference type="EMBL" id="MCI0183342.1"/>
    </source>
</evidence>
<dbReference type="EC" id="2.7.-.-" evidence="4"/>
<dbReference type="AlphaFoldDB" id="A0A9X2AEH3"/>
<dbReference type="GO" id="GO:0000160">
    <property type="term" value="P:phosphorelay signal transduction system"/>
    <property type="evidence" value="ECO:0007669"/>
    <property type="project" value="InterPro"/>
</dbReference>
<dbReference type="InterPro" id="IPR050595">
    <property type="entry name" value="Bact_response_regulator"/>
</dbReference>
<dbReference type="Pfam" id="PF00072">
    <property type="entry name" value="Response_reg"/>
    <property type="match status" value="1"/>
</dbReference>
<name>A0A9X2AEH3_9BACL</name>
<comment type="caution">
    <text evidence="4">The sequence shown here is derived from an EMBL/GenBank/DDBJ whole genome shotgun (WGS) entry which is preliminary data.</text>
</comment>
<dbReference type="PANTHER" id="PTHR44591:SF3">
    <property type="entry name" value="RESPONSE REGULATORY DOMAIN-CONTAINING PROTEIN"/>
    <property type="match status" value="1"/>
</dbReference>
<evidence type="ECO:0000256" key="1">
    <source>
        <dbReference type="ARBA" id="ARBA00022553"/>
    </source>
</evidence>
<keyword evidence="5" id="KW-1185">Reference proteome</keyword>
<dbReference type="SMART" id="SM00448">
    <property type="entry name" value="REC"/>
    <property type="match status" value="1"/>
</dbReference>
<dbReference type="EMBL" id="JALBUF010000004">
    <property type="protein sequence ID" value="MCI0183342.1"/>
    <property type="molecule type" value="Genomic_DNA"/>
</dbReference>
<keyword evidence="1 2" id="KW-0597">Phosphoprotein</keyword>
<evidence type="ECO:0000259" key="3">
    <source>
        <dbReference type="PROSITE" id="PS50110"/>
    </source>
</evidence>
<dbReference type="Proteomes" id="UP001139263">
    <property type="component" value="Unassembled WGS sequence"/>
</dbReference>
<dbReference type="GO" id="GO:0016740">
    <property type="term" value="F:transferase activity"/>
    <property type="evidence" value="ECO:0007669"/>
    <property type="project" value="UniProtKB-KW"/>
</dbReference>
<gene>
    <name evidence="4" type="primary">spo0F</name>
    <name evidence="4" type="ORF">MM817_01619</name>
</gene>
<proteinExistence type="predicted"/>
<dbReference type="SUPFAM" id="SSF52172">
    <property type="entry name" value="CheY-like"/>
    <property type="match status" value="1"/>
</dbReference>